<evidence type="ECO:0000313" key="3">
    <source>
        <dbReference type="EMBL" id="TFK55956.1"/>
    </source>
</evidence>
<dbReference type="STRING" id="5364.A0A5C3NHJ0"/>
<feature type="compositionally biased region" description="Low complexity" evidence="2">
    <location>
        <begin position="933"/>
        <end position="952"/>
    </location>
</feature>
<dbReference type="AlphaFoldDB" id="A0A5C3NHJ0"/>
<dbReference type="Gene3D" id="1.10.287.1490">
    <property type="match status" value="1"/>
</dbReference>
<reference evidence="3 4" key="1">
    <citation type="journal article" date="2019" name="Nat. Ecol. Evol.">
        <title>Megaphylogeny resolves global patterns of mushroom evolution.</title>
        <authorList>
            <person name="Varga T."/>
            <person name="Krizsan K."/>
            <person name="Foldi C."/>
            <person name="Dima B."/>
            <person name="Sanchez-Garcia M."/>
            <person name="Sanchez-Ramirez S."/>
            <person name="Szollosi G.J."/>
            <person name="Szarkandi J.G."/>
            <person name="Papp V."/>
            <person name="Albert L."/>
            <person name="Andreopoulos W."/>
            <person name="Angelini C."/>
            <person name="Antonin V."/>
            <person name="Barry K.W."/>
            <person name="Bougher N.L."/>
            <person name="Buchanan P."/>
            <person name="Buyck B."/>
            <person name="Bense V."/>
            <person name="Catcheside P."/>
            <person name="Chovatia M."/>
            <person name="Cooper J."/>
            <person name="Damon W."/>
            <person name="Desjardin D."/>
            <person name="Finy P."/>
            <person name="Geml J."/>
            <person name="Haridas S."/>
            <person name="Hughes K."/>
            <person name="Justo A."/>
            <person name="Karasinski D."/>
            <person name="Kautmanova I."/>
            <person name="Kiss B."/>
            <person name="Kocsube S."/>
            <person name="Kotiranta H."/>
            <person name="LaButti K.M."/>
            <person name="Lechner B.E."/>
            <person name="Liimatainen K."/>
            <person name="Lipzen A."/>
            <person name="Lukacs Z."/>
            <person name="Mihaltcheva S."/>
            <person name="Morgado L.N."/>
            <person name="Niskanen T."/>
            <person name="Noordeloos M.E."/>
            <person name="Ohm R.A."/>
            <person name="Ortiz-Santana B."/>
            <person name="Ovrebo C."/>
            <person name="Racz N."/>
            <person name="Riley R."/>
            <person name="Savchenko A."/>
            <person name="Shiryaev A."/>
            <person name="Soop K."/>
            <person name="Spirin V."/>
            <person name="Szebenyi C."/>
            <person name="Tomsovsky M."/>
            <person name="Tulloss R.E."/>
            <person name="Uehling J."/>
            <person name="Grigoriev I.V."/>
            <person name="Vagvolgyi C."/>
            <person name="Papp T."/>
            <person name="Martin F.M."/>
            <person name="Miettinen O."/>
            <person name="Hibbett D.S."/>
            <person name="Nagy L.G."/>
        </authorList>
    </citation>
    <scope>NUCLEOTIDE SEQUENCE [LARGE SCALE GENOMIC DNA]</scope>
    <source>
        <strain evidence="3 4">OMC1185</strain>
    </source>
</reference>
<feature type="region of interest" description="Disordered" evidence="2">
    <location>
        <begin position="255"/>
        <end position="275"/>
    </location>
</feature>
<feature type="region of interest" description="Disordered" evidence="2">
    <location>
        <begin position="1046"/>
        <end position="1144"/>
    </location>
</feature>
<proteinExistence type="predicted"/>
<feature type="coiled-coil region" evidence="1">
    <location>
        <begin position="795"/>
        <end position="850"/>
    </location>
</feature>
<feature type="compositionally biased region" description="Basic residues" evidence="2">
    <location>
        <begin position="1086"/>
        <end position="1099"/>
    </location>
</feature>
<feature type="region of interest" description="Disordered" evidence="2">
    <location>
        <begin position="201"/>
        <end position="221"/>
    </location>
</feature>
<gene>
    <name evidence="3" type="ORF">OE88DRAFT_1804742</name>
</gene>
<evidence type="ECO:0000313" key="4">
    <source>
        <dbReference type="Proteomes" id="UP000305948"/>
    </source>
</evidence>
<dbReference type="Proteomes" id="UP000305948">
    <property type="component" value="Unassembled WGS sequence"/>
</dbReference>
<feature type="region of interest" description="Disordered" evidence="2">
    <location>
        <begin position="914"/>
        <end position="952"/>
    </location>
</feature>
<dbReference type="EMBL" id="ML213504">
    <property type="protein sequence ID" value="TFK55956.1"/>
    <property type="molecule type" value="Genomic_DNA"/>
</dbReference>
<accession>A0A5C3NHJ0</accession>
<feature type="compositionally biased region" description="Basic and acidic residues" evidence="2">
    <location>
        <begin position="255"/>
        <end position="274"/>
    </location>
</feature>
<organism evidence="3 4">
    <name type="scientific">Heliocybe sulcata</name>
    <dbReference type="NCBI Taxonomy" id="5364"/>
    <lineage>
        <taxon>Eukaryota</taxon>
        <taxon>Fungi</taxon>
        <taxon>Dikarya</taxon>
        <taxon>Basidiomycota</taxon>
        <taxon>Agaricomycotina</taxon>
        <taxon>Agaricomycetes</taxon>
        <taxon>Gloeophyllales</taxon>
        <taxon>Gloeophyllaceae</taxon>
        <taxon>Heliocybe</taxon>
    </lineage>
</organism>
<dbReference type="OrthoDB" id="3246510at2759"/>
<feature type="region of interest" description="Disordered" evidence="2">
    <location>
        <begin position="1"/>
        <end position="53"/>
    </location>
</feature>
<feature type="coiled-coil region" evidence="1">
    <location>
        <begin position="590"/>
        <end position="666"/>
    </location>
</feature>
<keyword evidence="1" id="KW-0175">Coiled coil</keyword>
<evidence type="ECO:0000256" key="2">
    <source>
        <dbReference type="SAM" id="MobiDB-lite"/>
    </source>
</evidence>
<name>A0A5C3NHJ0_9AGAM</name>
<evidence type="ECO:0000256" key="1">
    <source>
        <dbReference type="SAM" id="Coils"/>
    </source>
</evidence>
<feature type="coiled-coil region" evidence="1">
    <location>
        <begin position="710"/>
        <end position="751"/>
    </location>
</feature>
<feature type="compositionally biased region" description="Polar residues" evidence="2">
    <location>
        <begin position="32"/>
        <end position="46"/>
    </location>
</feature>
<feature type="coiled-coil region" evidence="1">
    <location>
        <begin position="413"/>
        <end position="475"/>
    </location>
</feature>
<feature type="compositionally biased region" description="Basic and acidic residues" evidence="2">
    <location>
        <begin position="770"/>
        <end position="782"/>
    </location>
</feature>
<sequence>MAGERFIGVSRPLLDGANGKPQPRFSFRRQSDSAGSGSDANTLTRPQSPPFRPLVNALEESGIISPCLDMRRSQNQNTRQHRSLLGHRSLALAESSPDDPASPVVRQGAYARTNILRTSQQHPSLFPHGFTKVAIPASNVHVPSSHKEIKREHADSENNIVNAPIEAVDILADEAPMVQRSAWEARNGAPNSIFGLSRATPSLQSSTARHSRAPSEVSFNGAVPEDDISMVMMRGATDLRNTKIELEELRRQVKEMKHQAEISQKEKGDAERRWSHLKQHSLKEIESSRESIARMRSRMSELESESREAFGTVKTIKSSLPELSDLRKTIAESLRTIEPLVGEDGDYLRASKTKDIIKELQTQTTNTQQVVDLLRDQLTSSGSELIQANARIAELEETRRIDGQALRASANRVDDMTSRLSDLSIRLQEQRKELMDALVSAASSESRLEVLRAQMEDATESLRKKDLQLEEASSLKEGYAPVFFWVPTKHNLHPRNVELRRRVDECAAELLSLEHLRADLCSQTEALHERDSRINALIQTLETQDRNMVEFKDRVSHLDIQLNDRTLELRNVCVELADSKARCQASVDVVNELTNRLSHAEMDMQRKADEIQSLQTTLMETRSRADGLASQTENLSSQNATLSAKLEGTASILAEKEKEVDRYRDRSHGCSTELRVLQERFEDQSVTLRITKESNGDLQERLVNAEASYARNLEAATSALTADIRVLQEQKVQMESQLAEAKDEVHRVQEASARQLMDVKTKATGTQEDFEGKLKAETDRSRQTDHDLLEAIKTQQTLREEFHALELKYERLSREAEHAKQISLHHEKSASDLETRMGLLSASKAELEERARRIADRYISGDLSEEEKAFVGNLTRTAESSYEQELIAKGNELRKRDLALKSLQARNKLLESTLARHLSSQSTNEDDGGITGRTTPAARRADARPLAPSPAANIYRYQSSLTEVVGRQTPGPKNGAMGPPAPKTTAVDKPATENATTSVLPAAHQTVVLTRTTFTSLATDGSDEIVDFDDDRRVSPIVSVDKVSTPKAVRKPKVAETMTRRESSGSLGKRDREGEPSPTDAVSGKPSRRAKIGTRKSARHQGDGDKRKVRTSLSTVGVCYSPLGTRNSRCTPGKDQETSLRSGY</sequence>
<keyword evidence="4" id="KW-1185">Reference proteome</keyword>
<feature type="region of interest" description="Disordered" evidence="2">
    <location>
        <begin position="759"/>
        <end position="782"/>
    </location>
</feature>
<feature type="region of interest" description="Disordered" evidence="2">
    <location>
        <begin position="965"/>
        <end position="999"/>
    </location>
</feature>
<feature type="compositionally biased region" description="Basic and acidic residues" evidence="2">
    <location>
        <begin position="1058"/>
        <end position="1075"/>
    </location>
</feature>
<protein>
    <submittedName>
        <fullName evidence="3">Uncharacterized protein</fullName>
    </submittedName>
</protein>